<proteinExistence type="predicted"/>
<name>A0ABV7UH62_9HYPH</name>
<keyword evidence="3" id="KW-1185">Reference proteome</keyword>
<protein>
    <submittedName>
        <fullName evidence="2">Integrase core domain-containing protein</fullName>
    </submittedName>
</protein>
<evidence type="ECO:0000313" key="3">
    <source>
        <dbReference type="Proteomes" id="UP001595704"/>
    </source>
</evidence>
<dbReference type="SUPFAM" id="SSF53098">
    <property type="entry name" value="Ribonuclease H-like"/>
    <property type="match status" value="1"/>
</dbReference>
<comment type="caution">
    <text evidence="2">The sequence shown here is derived from an EMBL/GenBank/DDBJ whole genome shotgun (WGS) entry which is preliminary data.</text>
</comment>
<dbReference type="RefSeq" id="WP_244643240.1">
    <property type="nucleotide sequence ID" value="NZ_BNCG01000020.1"/>
</dbReference>
<dbReference type="InterPro" id="IPR012337">
    <property type="entry name" value="RNaseH-like_sf"/>
</dbReference>
<accession>A0ABV7UH62</accession>
<organism evidence="2 3">
    <name type="scientific">Camelimonas fluminis</name>
    <dbReference type="NCBI Taxonomy" id="1576911"/>
    <lineage>
        <taxon>Bacteria</taxon>
        <taxon>Pseudomonadati</taxon>
        <taxon>Pseudomonadota</taxon>
        <taxon>Alphaproteobacteria</taxon>
        <taxon>Hyphomicrobiales</taxon>
        <taxon>Chelatococcaceae</taxon>
        <taxon>Camelimonas</taxon>
    </lineage>
</organism>
<reference evidence="3" key="1">
    <citation type="journal article" date="2019" name="Int. J. Syst. Evol. Microbiol.">
        <title>The Global Catalogue of Microorganisms (GCM) 10K type strain sequencing project: providing services to taxonomists for standard genome sequencing and annotation.</title>
        <authorList>
            <consortium name="The Broad Institute Genomics Platform"/>
            <consortium name="The Broad Institute Genome Sequencing Center for Infectious Disease"/>
            <person name="Wu L."/>
            <person name="Ma J."/>
        </authorList>
    </citation>
    <scope>NUCLEOTIDE SEQUENCE [LARGE SCALE GENOMIC DNA]</scope>
    <source>
        <strain evidence="3">KCTC 42282</strain>
    </source>
</reference>
<feature type="domain" description="Integrase catalytic" evidence="1">
    <location>
        <begin position="3"/>
        <end position="24"/>
    </location>
</feature>
<dbReference type="EMBL" id="JBHRYC010000051">
    <property type="protein sequence ID" value="MFC3637863.1"/>
    <property type="molecule type" value="Genomic_DNA"/>
</dbReference>
<dbReference type="Proteomes" id="UP001595704">
    <property type="component" value="Unassembled WGS sequence"/>
</dbReference>
<evidence type="ECO:0000259" key="1">
    <source>
        <dbReference type="Pfam" id="PF13683"/>
    </source>
</evidence>
<sequence>MGIAAWICCYNENRPHSSHGGRTPDEIYATGKRALRAAA</sequence>
<dbReference type="Pfam" id="PF13683">
    <property type="entry name" value="rve_3"/>
    <property type="match status" value="1"/>
</dbReference>
<evidence type="ECO:0000313" key="2">
    <source>
        <dbReference type="EMBL" id="MFC3637863.1"/>
    </source>
</evidence>
<gene>
    <name evidence="2" type="ORF">ACFONL_10825</name>
</gene>
<dbReference type="InterPro" id="IPR001584">
    <property type="entry name" value="Integrase_cat-core"/>
</dbReference>